<name>A0AAE1CQD3_9GAST</name>
<organism evidence="4 5">
    <name type="scientific">Elysia crispata</name>
    <name type="common">lettuce slug</name>
    <dbReference type="NCBI Taxonomy" id="231223"/>
    <lineage>
        <taxon>Eukaryota</taxon>
        <taxon>Metazoa</taxon>
        <taxon>Spiralia</taxon>
        <taxon>Lophotrochozoa</taxon>
        <taxon>Mollusca</taxon>
        <taxon>Gastropoda</taxon>
        <taxon>Heterobranchia</taxon>
        <taxon>Euthyneura</taxon>
        <taxon>Panpulmonata</taxon>
        <taxon>Sacoglossa</taxon>
        <taxon>Placobranchoidea</taxon>
        <taxon>Plakobranchidae</taxon>
        <taxon>Elysia</taxon>
    </lineage>
</organism>
<feature type="region of interest" description="Disordered" evidence="2">
    <location>
        <begin position="1252"/>
        <end position="1340"/>
    </location>
</feature>
<feature type="compositionally biased region" description="Polar residues" evidence="2">
    <location>
        <begin position="1081"/>
        <end position="1107"/>
    </location>
</feature>
<feature type="compositionally biased region" description="Basic and acidic residues" evidence="2">
    <location>
        <begin position="289"/>
        <end position="301"/>
    </location>
</feature>
<evidence type="ECO:0000313" key="4">
    <source>
        <dbReference type="EMBL" id="KAK3727241.1"/>
    </source>
</evidence>
<feature type="compositionally biased region" description="Low complexity" evidence="2">
    <location>
        <begin position="486"/>
        <end position="496"/>
    </location>
</feature>
<feature type="compositionally biased region" description="Low complexity" evidence="2">
    <location>
        <begin position="219"/>
        <end position="231"/>
    </location>
</feature>
<feature type="region of interest" description="Disordered" evidence="2">
    <location>
        <begin position="270"/>
        <end position="328"/>
    </location>
</feature>
<feature type="region of interest" description="Disordered" evidence="2">
    <location>
        <begin position="1"/>
        <end position="68"/>
    </location>
</feature>
<proteinExistence type="predicted"/>
<feature type="region of interest" description="Disordered" evidence="2">
    <location>
        <begin position="1404"/>
        <end position="1464"/>
    </location>
</feature>
<feature type="region of interest" description="Disordered" evidence="2">
    <location>
        <begin position="433"/>
        <end position="467"/>
    </location>
</feature>
<feature type="compositionally biased region" description="Polar residues" evidence="2">
    <location>
        <begin position="618"/>
        <end position="648"/>
    </location>
</feature>
<feature type="compositionally biased region" description="Polar residues" evidence="2">
    <location>
        <begin position="1026"/>
        <end position="1040"/>
    </location>
</feature>
<dbReference type="InterPro" id="IPR037688">
    <property type="entry name" value="ZBBX"/>
</dbReference>
<dbReference type="EMBL" id="JAWDGP010007247">
    <property type="protein sequence ID" value="KAK3727241.1"/>
    <property type="molecule type" value="Genomic_DNA"/>
</dbReference>
<dbReference type="InterPro" id="IPR000315">
    <property type="entry name" value="Znf_B-box"/>
</dbReference>
<comment type="caution">
    <text evidence="4">The sequence shown here is derived from an EMBL/GenBank/DDBJ whole genome shotgun (WGS) entry which is preliminary data.</text>
</comment>
<evidence type="ECO:0000256" key="1">
    <source>
        <dbReference type="PROSITE-ProRule" id="PRU00024"/>
    </source>
</evidence>
<feature type="compositionally biased region" description="Low complexity" evidence="2">
    <location>
        <begin position="533"/>
        <end position="544"/>
    </location>
</feature>
<feature type="compositionally biased region" description="Basic and acidic residues" evidence="2">
    <location>
        <begin position="1433"/>
        <end position="1451"/>
    </location>
</feature>
<accession>A0AAE1CQD3</accession>
<feature type="compositionally biased region" description="Polar residues" evidence="2">
    <location>
        <begin position="1063"/>
        <end position="1073"/>
    </location>
</feature>
<feature type="domain" description="B box-type" evidence="3">
    <location>
        <begin position="139"/>
        <end position="185"/>
    </location>
</feature>
<feature type="compositionally biased region" description="Low complexity" evidence="2">
    <location>
        <begin position="1281"/>
        <end position="1296"/>
    </location>
</feature>
<feature type="compositionally biased region" description="Polar residues" evidence="2">
    <location>
        <begin position="1325"/>
        <end position="1336"/>
    </location>
</feature>
<evidence type="ECO:0000256" key="2">
    <source>
        <dbReference type="SAM" id="MobiDB-lite"/>
    </source>
</evidence>
<evidence type="ECO:0000313" key="5">
    <source>
        <dbReference type="Proteomes" id="UP001283361"/>
    </source>
</evidence>
<feature type="compositionally biased region" description="Basic and acidic residues" evidence="2">
    <location>
        <begin position="1309"/>
        <end position="1320"/>
    </location>
</feature>
<feature type="compositionally biased region" description="Polar residues" evidence="2">
    <location>
        <begin position="899"/>
        <end position="920"/>
    </location>
</feature>
<protein>
    <recommendedName>
        <fullName evidence="3">B box-type domain-containing protein</fullName>
    </recommendedName>
</protein>
<reference evidence="4" key="1">
    <citation type="journal article" date="2023" name="G3 (Bethesda)">
        <title>A reference genome for the long-term kleptoplast-retaining sea slug Elysia crispata morphotype clarki.</title>
        <authorList>
            <person name="Eastman K.E."/>
            <person name="Pendleton A.L."/>
            <person name="Shaikh M.A."/>
            <person name="Suttiyut T."/>
            <person name="Ogas R."/>
            <person name="Tomko P."/>
            <person name="Gavelis G."/>
            <person name="Widhalm J.R."/>
            <person name="Wisecaver J.H."/>
        </authorList>
    </citation>
    <scope>NUCLEOTIDE SEQUENCE</scope>
    <source>
        <strain evidence="4">ECLA1</strain>
    </source>
</reference>
<feature type="compositionally biased region" description="Acidic residues" evidence="2">
    <location>
        <begin position="1205"/>
        <end position="1229"/>
    </location>
</feature>
<feature type="region of interest" description="Disordered" evidence="2">
    <location>
        <begin position="693"/>
        <end position="732"/>
    </location>
</feature>
<feature type="compositionally biased region" description="Polar residues" evidence="2">
    <location>
        <begin position="1116"/>
        <end position="1127"/>
    </location>
</feature>
<feature type="region of interest" description="Disordered" evidence="2">
    <location>
        <begin position="597"/>
        <end position="652"/>
    </location>
</feature>
<feature type="compositionally biased region" description="Polar residues" evidence="2">
    <location>
        <begin position="601"/>
        <end position="611"/>
    </location>
</feature>
<feature type="compositionally biased region" description="Polar residues" evidence="2">
    <location>
        <begin position="1134"/>
        <end position="1159"/>
    </location>
</feature>
<keyword evidence="1" id="KW-0863">Zinc-finger</keyword>
<feature type="compositionally biased region" description="Polar residues" evidence="2">
    <location>
        <begin position="545"/>
        <end position="560"/>
    </location>
</feature>
<feature type="region of interest" description="Disordered" evidence="2">
    <location>
        <begin position="349"/>
        <end position="418"/>
    </location>
</feature>
<keyword evidence="5" id="KW-1185">Reference proteome</keyword>
<feature type="region of interest" description="Disordered" evidence="2">
    <location>
        <begin position="846"/>
        <end position="1179"/>
    </location>
</feature>
<feature type="compositionally biased region" description="Basic and acidic residues" evidence="2">
    <location>
        <begin position="407"/>
        <end position="418"/>
    </location>
</feature>
<feature type="compositionally biased region" description="Polar residues" evidence="2">
    <location>
        <begin position="1"/>
        <end position="11"/>
    </location>
</feature>
<feature type="compositionally biased region" description="Polar residues" evidence="2">
    <location>
        <begin position="359"/>
        <end position="377"/>
    </location>
</feature>
<feature type="compositionally biased region" description="Polar residues" evidence="2">
    <location>
        <begin position="201"/>
        <end position="218"/>
    </location>
</feature>
<feature type="region of interest" description="Disordered" evidence="2">
    <location>
        <begin position="486"/>
        <end position="571"/>
    </location>
</feature>
<feature type="compositionally biased region" description="Low complexity" evidence="2">
    <location>
        <begin position="1408"/>
        <end position="1422"/>
    </location>
</feature>
<feature type="compositionally biased region" description="Polar residues" evidence="2">
    <location>
        <begin position="853"/>
        <end position="872"/>
    </location>
</feature>
<dbReference type="Pfam" id="PF22586">
    <property type="entry name" value="ANCHR-like_BBOX"/>
    <property type="match status" value="1"/>
</dbReference>
<feature type="compositionally biased region" description="Pro residues" evidence="2">
    <location>
        <begin position="970"/>
        <end position="984"/>
    </location>
</feature>
<feature type="compositionally biased region" description="Basic and acidic residues" evidence="2">
    <location>
        <begin position="24"/>
        <end position="60"/>
    </location>
</feature>
<gene>
    <name evidence="4" type="ORF">RRG08_049869</name>
</gene>
<feature type="compositionally biased region" description="Polar residues" evidence="2">
    <location>
        <begin position="986"/>
        <end position="1016"/>
    </location>
</feature>
<feature type="compositionally biased region" description="Polar residues" evidence="2">
    <location>
        <begin position="507"/>
        <end position="521"/>
    </location>
</feature>
<feature type="compositionally biased region" description="Low complexity" evidence="2">
    <location>
        <begin position="274"/>
        <end position="288"/>
    </location>
</feature>
<dbReference type="PANTHER" id="PTHR28634:SF1">
    <property type="entry name" value="ZINC FINGER B-BOX DOMAIN-CONTAINING PROTEIN 1"/>
    <property type="match status" value="1"/>
</dbReference>
<feature type="region of interest" description="Disordered" evidence="2">
    <location>
        <begin position="1201"/>
        <end position="1236"/>
    </location>
</feature>
<feature type="compositionally biased region" description="Basic and acidic residues" evidence="2">
    <location>
        <begin position="1258"/>
        <end position="1277"/>
    </location>
</feature>
<dbReference type="PROSITE" id="PS50119">
    <property type="entry name" value="ZF_BBOX"/>
    <property type="match status" value="1"/>
</dbReference>
<feature type="compositionally biased region" description="Polar residues" evidence="2">
    <location>
        <begin position="447"/>
        <end position="467"/>
    </location>
</feature>
<dbReference type="GO" id="GO:0008270">
    <property type="term" value="F:zinc ion binding"/>
    <property type="evidence" value="ECO:0007669"/>
    <property type="project" value="UniProtKB-KW"/>
</dbReference>
<dbReference type="SUPFAM" id="SSF57845">
    <property type="entry name" value="B-box zinc-binding domain"/>
    <property type="match status" value="1"/>
</dbReference>
<keyword evidence="1" id="KW-0479">Metal-binding</keyword>
<keyword evidence="1" id="KW-0862">Zinc</keyword>
<dbReference type="Proteomes" id="UP001283361">
    <property type="component" value="Unassembled WGS sequence"/>
</dbReference>
<sequence length="1464" mass="158913">MSGFNTSTRTGDMSMRLRAQNMRNARDQTKRLEEDSRKMEERLRELKTVMTKEKEERERQGGGFWGRGQAQVGSLTKYADEVLTSKAERPPREGKKKKIKVLQDEPIEVPKRSAQPGTMKYIAQRKLPQRPGPVPRDKQKGPRCGQCEDRAATLSCVQCSEIYCPGCFAAFHVKGALKQHRSVPISASGPRVCMSPHPSIDPQQSPRGSQASGSIVNHSASFGEGSGASSARQPLMAQVGAAPTAGGSLLDGAYDESQSAASFQAALMAWREGPSSSPSTSSNSSSPSKDGDTSARLDQQRKVVASPVKSPVIAVDESTGTPEQSRVPEIKFTSTLSYAERLLLKRHRRTELAEVSTPRLGNQSPPRNGAGDQSQQILDDRFQQPVSSSCSPGSFSRREPQMVSSVRHQERESTFIDDGERVNFQSLFEAVRSSESPEQLSARRSHSSTSTVSITEIKSSHLTDPPQYKTSATYVVEEARPMEAWRIQQRSSQISSTTFVKDASGSPVYSSSSTKNSQARNTVIDLFPQGETSSSSNPSAIKNSTQHASQDANSRLQSAQRRAKQQHSEGVDLHRQLANALNADDQLTPRASVIEKHLVGSETNKTESTQAGEKKSAKTSQRPKSGMNSRPKSSAQMSRPGSRAQSRAASRMKVDGLLTKAPSSALSQVAQMRQSTEHTYTYQTPLEDFFLAGVEGQPPENDTEDRVLTPSNGRKPTSASRPNSRANRRNSAKDEKFKISYKLYKMAPKSWRPDSSLGEAVPLTEVKIEELQEEMTMSYSYSGQMSGQATEWRPSSSHSRLHEDHDVNSTLMFGDEMFTEDAAAAAAGTLSSAATSNPALFSKRQKSEILTPPMSQNVHMSGARETSNSSDIVNREDDDATPTPTRSARRKSASRRSITPGSSDNSNGVFTRANVTSTPTLAAERVAGQRSFSKDEIKYSSSENIARKSANLRRSLAGSERAHSRTKSSPLPPTAMVPTPPPPQDTGEQASSTKSGITSNTTAPSRSADGVSTRSAQLLRRGLRTPSEQTSAPSQDSGLPSDSRRLSSAMRKGEQDGKAIRSNRMSSSATKSGSFPKGSEQDPTPSRSTVSRQPTSVSRHGTASSSGLRRHVSDIDASSQPKRSQPHVQPHSRPASTSHNAASSQRQQTPVQQWRPNSSTGGGEPAHNPELSLSASLQGRSHYSKDTVIADMLQSRVQADGWMGGEEDECRDGSDVEDDVDDDGNDEMMDFAHNYDDGNDLEFMRLQLTRKASATRRQNAEGDKPGLRNSQHWETEVRPFSGRSSINSSRAGNSSARVTASITGGGGDGDSKLHARESTHPRIHGTTSRPTSSMSLASGRESRAIVMDGEDLSVYDNVGAAPAEEDQDTEDRETLEKLEWELASDTGRLTADGQISRLSILGQDDVVGSGSSSRSSAKSLRSGEGDYDVTSKLLEDEQHAREEVEELELRRSATLAEDEVKALR</sequence>
<evidence type="ECO:0000259" key="3">
    <source>
        <dbReference type="PROSITE" id="PS50119"/>
    </source>
</evidence>
<dbReference type="Gene3D" id="4.10.830.40">
    <property type="match status" value="1"/>
</dbReference>
<feature type="region of interest" description="Disordered" evidence="2">
    <location>
        <begin position="187"/>
        <end position="231"/>
    </location>
</feature>
<dbReference type="PANTHER" id="PTHR28634">
    <property type="entry name" value="ZINC FINGER B-BOX DOMAIN-CONTAINING PROTEIN 1"/>
    <property type="match status" value="1"/>
</dbReference>